<reference evidence="2 3" key="1">
    <citation type="journal article" date="2012" name="Proc. Natl. Acad. Sci. U.S.A.">
        <title>Comparative genomics of Ceriporiopsis subvermispora and Phanerochaete chrysosporium provide insight into selective ligninolysis.</title>
        <authorList>
            <person name="Fernandez-Fueyo E."/>
            <person name="Ruiz-Duenas F.J."/>
            <person name="Ferreira P."/>
            <person name="Floudas D."/>
            <person name="Hibbett D.S."/>
            <person name="Canessa P."/>
            <person name="Larrondo L.F."/>
            <person name="James T.Y."/>
            <person name="Seelenfreund D."/>
            <person name="Lobos S."/>
            <person name="Polanco R."/>
            <person name="Tello M."/>
            <person name="Honda Y."/>
            <person name="Watanabe T."/>
            <person name="Watanabe T."/>
            <person name="Ryu J.S."/>
            <person name="Kubicek C.P."/>
            <person name="Schmoll M."/>
            <person name="Gaskell J."/>
            <person name="Hammel K.E."/>
            <person name="St John F.J."/>
            <person name="Vanden Wymelenberg A."/>
            <person name="Sabat G."/>
            <person name="Splinter BonDurant S."/>
            <person name="Syed K."/>
            <person name="Yadav J.S."/>
            <person name="Doddapaneni H."/>
            <person name="Subramanian V."/>
            <person name="Lavin J.L."/>
            <person name="Oguiza J.A."/>
            <person name="Perez G."/>
            <person name="Pisabarro A.G."/>
            <person name="Ramirez L."/>
            <person name="Santoyo F."/>
            <person name="Master E."/>
            <person name="Coutinho P.M."/>
            <person name="Henrissat B."/>
            <person name="Lombard V."/>
            <person name="Magnuson J.K."/>
            <person name="Kuees U."/>
            <person name="Hori C."/>
            <person name="Igarashi K."/>
            <person name="Samejima M."/>
            <person name="Held B.W."/>
            <person name="Barry K.W."/>
            <person name="LaButti K.M."/>
            <person name="Lapidus A."/>
            <person name="Lindquist E.A."/>
            <person name="Lucas S.M."/>
            <person name="Riley R."/>
            <person name="Salamov A.A."/>
            <person name="Hoffmeister D."/>
            <person name="Schwenk D."/>
            <person name="Hadar Y."/>
            <person name="Yarden O."/>
            <person name="de Vries R.P."/>
            <person name="Wiebenga A."/>
            <person name="Stenlid J."/>
            <person name="Eastwood D."/>
            <person name="Grigoriev I.V."/>
            <person name="Berka R.M."/>
            <person name="Blanchette R.A."/>
            <person name="Kersten P."/>
            <person name="Martinez A.T."/>
            <person name="Vicuna R."/>
            <person name="Cullen D."/>
        </authorList>
    </citation>
    <scope>NUCLEOTIDE SEQUENCE [LARGE SCALE GENOMIC DNA]</scope>
    <source>
        <strain evidence="2 3">B</strain>
    </source>
</reference>
<dbReference type="AlphaFoldDB" id="M2QWY1"/>
<organism evidence="2 3">
    <name type="scientific">Ceriporiopsis subvermispora (strain B)</name>
    <name type="common">White-rot fungus</name>
    <name type="synonym">Gelatoporia subvermispora</name>
    <dbReference type="NCBI Taxonomy" id="914234"/>
    <lineage>
        <taxon>Eukaryota</taxon>
        <taxon>Fungi</taxon>
        <taxon>Dikarya</taxon>
        <taxon>Basidiomycota</taxon>
        <taxon>Agaricomycotina</taxon>
        <taxon>Agaricomycetes</taxon>
        <taxon>Polyporales</taxon>
        <taxon>Gelatoporiaceae</taxon>
        <taxon>Gelatoporia</taxon>
    </lineage>
</organism>
<name>M2QWY1_CERS8</name>
<keyword evidence="1" id="KW-0812">Transmembrane</keyword>
<evidence type="ECO:0000256" key="1">
    <source>
        <dbReference type="SAM" id="Phobius"/>
    </source>
</evidence>
<keyword evidence="1" id="KW-0472">Membrane</keyword>
<keyword evidence="1" id="KW-1133">Transmembrane helix</keyword>
<protein>
    <submittedName>
        <fullName evidence="2">Uncharacterized protein</fullName>
    </submittedName>
</protein>
<sequence length="140" mass="14638">MDRAIAQPFRCSRLTFALGALIPRFASTLPGMDANIVTPAALARPSCGFSSWRFDDAAGRPQPPAPSTFRAPVPKGRRRHTGRVLSLIFVACVPCPSVCAAHAVADGTPSASLRLLVSFREPYSPGTAGTICAVTADSAV</sequence>
<evidence type="ECO:0000313" key="3">
    <source>
        <dbReference type="Proteomes" id="UP000016930"/>
    </source>
</evidence>
<accession>M2QWY1</accession>
<dbReference type="Proteomes" id="UP000016930">
    <property type="component" value="Unassembled WGS sequence"/>
</dbReference>
<gene>
    <name evidence="2" type="ORF">CERSUDRAFT_101393</name>
</gene>
<evidence type="ECO:0000313" key="2">
    <source>
        <dbReference type="EMBL" id="EMD30427.1"/>
    </source>
</evidence>
<dbReference type="EMBL" id="KB446166">
    <property type="protein sequence ID" value="EMD30427.1"/>
    <property type="molecule type" value="Genomic_DNA"/>
</dbReference>
<feature type="transmembrane region" description="Helical" evidence="1">
    <location>
        <begin position="84"/>
        <end position="105"/>
    </location>
</feature>
<keyword evidence="3" id="KW-1185">Reference proteome</keyword>
<dbReference type="HOGENOM" id="CLU_1834926_0_0_1"/>
<proteinExistence type="predicted"/>